<feature type="binding site" evidence="4">
    <location>
        <position position="75"/>
    </location>
    <ligand>
        <name>AMP</name>
        <dbReference type="ChEBI" id="CHEBI:456215"/>
    </ligand>
</feature>
<dbReference type="VEuPathDB" id="AmoebaDB:NAEGRDRAFT_1687"/>
<evidence type="ECO:0000313" key="8">
    <source>
        <dbReference type="Proteomes" id="UP000006671"/>
    </source>
</evidence>
<feature type="domain" description="PDEase" evidence="6">
    <location>
        <begin position="1"/>
        <end position="248"/>
    </location>
</feature>
<dbReference type="Pfam" id="PF00233">
    <property type="entry name" value="PDEase_I"/>
    <property type="match status" value="1"/>
</dbReference>
<dbReference type="InterPro" id="IPR002073">
    <property type="entry name" value="PDEase_catalytic_dom"/>
</dbReference>
<dbReference type="InterPro" id="IPR003607">
    <property type="entry name" value="HD/PDEase_dom"/>
</dbReference>
<dbReference type="InterPro" id="IPR023174">
    <property type="entry name" value="PDEase_CS"/>
</dbReference>
<dbReference type="SUPFAM" id="SSF109604">
    <property type="entry name" value="HD-domain/PDEase-like"/>
    <property type="match status" value="1"/>
</dbReference>
<dbReference type="OrthoDB" id="74705at2759"/>
<evidence type="ECO:0000256" key="3">
    <source>
        <dbReference type="PIRSR" id="PIRSR623088-1"/>
    </source>
</evidence>
<feature type="non-terminal residue" evidence="7">
    <location>
        <position position="248"/>
    </location>
</feature>
<accession>D2VI90</accession>
<reference evidence="7 8" key="1">
    <citation type="journal article" date="2010" name="Cell">
        <title>The genome of Naegleria gruberi illuminates early eukaryotic versatility.</title>
        <authorList>
            <person name="Fritz-Laylin L.K."/>
            <person name="Prochnik S.E."/>
            <person name="Ginger M.L."/>
            <person name="Dacks J.B."/>
            <person name="Carpenter M.L."/>
            <person name="Field M.C."/>
            <person name="Kuo A."/>
            <person name="Paredez A."/>
            <person name="Chapman J."/>
            <person name="Pham J."/>
            <person name="Shu S."/>
            <person name="Neupane R."/>
            <person name="Cipriano M."/>
            <person name="Mancuso J."/>
            <person name="Tu H."/>
            <person name="Salamov A."/>
            <person name="Lindquist E."/>
            <person name="Shapiro H."/>
            <person name="Lucas S."/>
            <person name="Grigoriev I.V."/>
            <person name="Cande W.Z."/>
            <person name="Fulton C."/>
            <person name="Rokhsar D.S."/>
            <person name="Dawson S.C."/>
        </authorList>
    </citation>
    <scope>NUCLEOTIDE SEQUENCE [LARGE SCALE GENOMIC DNA]</scope>
    <source>
        <strain evidence="7 8">NEG-M</strain>
    </source>
</reference>
<feature type="binding site" evidence="4">
    <location>
        <position position="186"/>
    </location>
    <ligand>
        <name>AMP</name>
        <dbReference type="ChEBI" id="CHEBI:456215"/>
    </ligand>
</feature>
<evidence type="ECO:0000256" key="5">
    <source>
        <dbReference type="PIRSR" id="PIRSR623088-3"/>
    </source>
</evidence>
<evidence type="ECO:0000256" key="4">
    <source>
        <dbReference type="PIRSR" id="PIRSR623088-2"/>
    </source>
</evidence>
<evidence type="ECO:0000256" key="2">
    <source>
        <dbReference type="ARBA" id="ARBA00022801"/>
    </source>
</evidence>
<feature type="binding site" evidence="5">
    <location>
        <position position="186"/>
    </location>
    <ligand>
        <name>Zn(2+)</name>
        <dbReference type="ChEBI" id="CHEBI:29105"/>
        <label>1</label>
    </ligand>
</feature>
<dbReference type="PRINTS" id="PR00387">
    <property type="entry name" value="PDIESTERASE1"/>
</dbReference>
<dbReference type="GO" id="GO:0004114">
    <property type="term" value="F:3',5'-cyclic-nucleotide phosphodiesterase activity"/>
    <property type="evidence" value="ECO:0007669"/>
    <property type="project" value="InterPro"/>
</dbReference>
<feature type="binding site" evidence="5">
    <location>
        <position position="75"/>
    </location>
    <ligand>
        <name>Zn(2+)</name>
        <dbReference type="ChEBI" id="CHEBI:29105"/>
        <label>1</label>
    </ligand>
</feature>
<dbReference type="PROSITE" id="PS51845">
    <property type="entry name" value="PDEASE_I_2"/>
    <property type="match status" value="1"/>
</dbReference>
<keyword evidence="1 5" id="KW-0479">Metal-binding</keyword>
<dbReference type="CDD" id="cd00077">
    <property type="entry name" value="HDc"/>
    <property type="match status" value="1"/>
</dbReference>
<dbReference type="InterPro" id="IPR023088">
    <property type="entry name" value="PDEase"/>
</dbReference>
<evidence type="ECO:0000259" key="6">
    <source>
        <dbReference type="PROSITE" id="PS51845"/>
    </source>
</evidence>
<feature type="binding site" evidence="5">
    <location>
        <position position="75"/>
    </location>
    <ligand>
        <name>Zn(2+)</name>
        <dbReference type="ChEBI" id="CHEBI:29105"/>
        <label>2</label>
    </ligand>
</feature>
<sequence length="248" mass="29159">FKSLNMFERFNINPIKLWNFLGELKKKYRNNHYHNFRHCCDVTQYLFMLLNHEKIDSFFSDMEKLVLLLSGLTHDIDHPGVNNNFLIMTEDELAYRYNDKSVLENYHAFNAFKIMQKDEFNVLDGLTEEQYRELRKIMVQTILATDMTNHFSIISIFESRIGTGRLSNENAEDKLLLMRVLMKCSDISNLSRPFAIAKKWANACINEFFSQGDLERQKGLPISPLMDRNTLDFPKSQMDFGKFVVSPL</sequence>
<dbReference type="GO" id="GO:0046872">
    <property type="term" value="F:metal ion binding"/>
    <property type="evidence" value="ECO:0007669"/>
    <property type="project" value="UniProtKB-KW"/>
</dbReference>
<dbReference type="EMBL" id="GG738873">
    <property type="protein sequence ID" value="EFC43469.1"/>
    <property type="molecule type" value="Genomic_DNA"/>
</dbReference>
<dbReference type="PROSITE" id="PS00126">
    <property type="entry name" value="PDEASE_I_1"/>
    <property type="match status" value="1"/>
</dbReference>
<feature type="active site" description="Proton donor" evidence="3">
    <location>
        <position position="34"/>
    </location>
</feature>
<dbReference type="STRING" id="5762.D2VI90"/>
<dbReference type="OMA" id="QWNERIL"/>
<dbReference type="Gene3D" id="1.10.1300.10">
    <property type="entry name" value="3'5'-cyclic nucleotide phosphodiesterase, catalytic domain"/>
    <property type="match status" value="1"/>
</dbReference>
<dbReference type="InterPro" id="IPR036971">
    <property type="entry name" value="PDEase_catalytic_dom_sf"/>
</dbReference>
<evidence type="ECO:0000256" key="1">
    <source>
        <dbReference type="ARBA" id="ARBA00022723"/>
    </source>
</evidence>
<dbReference type="eggNOG" id="KOG3689">
    <property type="taxonomic scope" value="Eukaryota"/>
</dbReference>
<dbReference type="KEGG" id="ngr:NAEGRDRAFT_1687"/>
<dbReference type="Proteomes" id="UP000006671">
    <property type="component" value="Unassembled WGS sequence"/>
</dbReference>
<dbReference type="GeneID" id="8853125"/>
<proteinExistence type="predicted"/>
<feature type="binding site" evidence="4">
    <location>
        <begin position="34"/>
        <end position="38"/>
    </location>
    <ligand>
        <name>AMP</name>
        <dbReference type="ChEBI" id="CHEBI:456215"/>
    </ligand>
</feature>
<dbReference type="PANTHER" id="PTHR11347">
    <property type="entry name" value="CYCLIC NUCLEOTIDE PHOSPHODIESTERASE"/>
    <property type="match status" value="1"/>
</dbReference>
<feature type="binding site" evidence="5">
    <location>
        <position position="38"/>
    </location>
    <ligand>
        <name>Zn(2+)</name>
        <dbReference type="ChEBI" id="CHEBI:29105"/>
        <label>1</label>
    </ligand>
</feature>
<feature type="binding site" evidence="4">
    <location>
        <position position="237"/>
    </location>
    <ligand>
        <name>AMP</name>
        <dbReference type="ChEBI" id="CHEBI:456215"/>
    </ligand>
</feature>
<dbReference type="InParanoid" id="D2VI90"/>
<keyword evidence="2" id="KW-0378">Hydrolase</keyword>
<name>D2VI90_NAEGR</name>
<keyword evidence="8" id="KW-1185">Reference proteome</keyword>
<dbReference type="RefSeq" id="XP_002676213.1">
    <property type="nucleotide sequence ID" value="XM_002676167.1"/>
</dbReference>
<dbReference type="GO" id="GO:0007165">
    <property type="term" value="P:signal transduction"/>
    <property type="evidence" value="ECO:0007669"/>
    <property type="project" value="InterPro"/>
</dbReference>
<evidence type="ECO:0000313" key="7">
    <source>
        <dbReference type="EMBL" id="EFC43469.1"/>
    </source>
</evidence>
<dbReference type="AlphaFoldDB" id="D2VI90"/>
<feature type="binding site" evidence="5">
    <location>
        <position position="74"/>
    </location>
    <ligand>
        <name>Zn(2+)</name>
        <dbReference type="ChEBI" id="CHEBI:29105"/>
        <label>1</label>
    </ligand>
</feature>
<organism evidence="8">
    <name type="scientific">Naegleria gruberi</name>
    <name type="common">Amoeba</name>
    <dbReference type="NCBI Taxonomy" id="5762"/>
    <lineage>
        <taxon>Eukaryota</taxon>
        <taxon>Discoba</taxon>
        <taxon>Heterolobosea</taxon>
        <taxon>Tetramitia</taxon>
        <taxon>Eutetramitia</taxon>
        <taxon>Vahlkampfiidae</taxon>
        <taxon>Naegleria</taxon>
    </lineage>
</organism>
<dbReference type="SMART" id="SM00471">
    <property type="entry name" value="HDc"/>
    <property type="match status" value="1"/>
</dbReference>
<protein>
    <submittedName>
        <fullName evidence="7">Predicted protein</fullName>
    </submittedName>
</protein>
<feature type="non-terminal residue" evidence="7">
    <location>
        <position position="1"/>
    </location>
</feature>
<gene>
    <name evidence="7" type="ORF">NAEGRDRAFT_1687</name>
</gene>